<gene>
    <name evidence="2" type="ORF">CN311_25940</name>
</gene>
<evidence type="ECO:0000256" key="1">
    <source>
        <dbReference type="SAM" id="Phobius"/>
    </source>
</evidence>
<dbReference type="EMBL" id="NWQG01000199">
    <property type="protein sequence ID" value="PDQ18211.1"/>
    <property type="molecule type" value="Genomic_DNA"/>
</dbReference>
<keyword evidence="3" id="KW-1185">Reference proteome</keyword>
<evidence type="ECO:0000313" key="2">
    <source>
        <dbReference type="EMBL" id="PDQ18211.1"/>
    </source>
</evidence>
<keyword evidence="1" id="KW-1133">Transmembrane helix</keyword>
<organism evidence="2 3">
    <name type="scientific">Mesorhizobium sanjuanii</name>
    <dbReference type="NCBI Taxonomy" id="2037900"/>
    <lineage>
        <taxon>Bacteria</taxon>
        <taxon>Pseudomonadati</taxon>
        <taxon>Pseudomonadota</taxon>
        <taxon>Alphaproteobacteria</taxon>
        <taxon>Hyphomicrobiales</taxon>
        <taxon>Phyllobacteriaceae</taxon>
        <taxon>Mesorhizobium</taxon>
    </lineage>
</organism>
<accession>A0A2A6F9A9</accession>
<keyword evidence="1" id="KW-0812">Transmembrane</keyword>
<comment type="caution">
    <text evidence="2">The sequence shown here is derived from an EMBL/GenBank/DDBJ whole genome shotgun (WGS) entry which is preliminary data.</text>
</comment>
<protein>
    <submittedName>
        <fullName evidence="2">Uncharacterized protein</fullName>
    </submittedName>
</protein>
<reference evidence="2 3" key="1">
    <citation type="submission" date="2017-09" db="EMBL/GenBank/DDBJ databases">
        <title>Mesorhizobum sanjuanii sp. nov. isolated from nodules of Lotus tenuis in saline-alkaline lowlands of Flooding Pampa.</title>
        <authorList>
            <person name="Sannazzaro A.I."/>
            <person name="Torres Tejerizo G.A."/>
            <person name="Fontana F."/>
            <person name="Cumpa Velazquez L.M."/>
            <person name="Hansen L."/>
            <person name="Pistorio M."/>
            <person name="Estrella M.J."/>
        </authorList>
    </citation>
    <scope>NUCLEOTIDE SEQUENCE [LARGE SCALE GENOMIC DNA]</scope>
    <source>
        <strain evidence="2 3">BSA136</strain>
    </source>
</reference>
<feature type="transmembrane region" description="Helical" evidence="1">
    <location>
        <begin position="69"/>
        <end position="86"/>
    </location>
</feature>
<dbReference type="AlphaFoldDB" id="A0A2A6F9A9"/>
<name>A0A2A6F9A9_9HYPH</name>
<proteinExistence type="predicted"/>
<evidence type="ECO:0000313" key="3">
    <source>
        <dbReference type="Proteomes" id="UP000219182"/>
    </source>
</evidence>
<feature type="transmembrane region" description="Helical" evidence="1">
    <location>
        <begin position="6"/>
        <end position="28"/>
    </location>
</feature>
<feature type="transmembrane region" description="Helical" evidence="1">
    <location>
        <begin position="40"/>
        <end position="57"/>
    </location>
</feature>
<sequence>MMTSGVVAEILGAALFMALTGALIGWLLRKVTRIGLLPSYALGIAVMTFVAAALYVSSQDGAVDYLSAWIRQAIGGVVGFLILYATSRRSVSKT</sequence>
<keyword evidence="1" id="KW-0472">Membrane</keyword>
<dbReference type="Proteomes" id="UP000219182">
    <property type="component" value="Unassembled WGS sequence"/>
</dbReference>